<evidence type="ECO:0000313" key="1">
    <source>
        <dbReference type="EnsemblMetazoa" id="GBRI038270-PA"/>
    </source>
</evidence>
<reference evidence="2" key="1">
    <citation type="submission" date="2014-03" db="EMBL/GenBank/DDBJ databases">
        <authorList>
            <person name="Aksoy S."/>
            <person name="Warren W."/>
            <person name="Wilson R.K."/>
        </authorList>
    </citation>
    <scope>NUCLEOTIDE SEQUENCE [LARGE SCALE GENOMIC DNA]</scope>
    <source>
        <strain evidence="2">IAEA</strain>
    </source>
</reference>
<proteinExistence type="predicted"/>
<dbReference type="EnsemblMetazoa" id="GBRI038270-RA">
    <property type="protein sequence ID" value="GBRI038270-PA"/>
    <property type="gene ID" value="GBRI038270"/>
</dbReference>
<protein>
    <submittedName>
        <fullName evidence="1">Uncharacterized protein</fullName>
    </submittedName>
</protein>
<accession>A0A1A9WZB5</accession>
<evidence type="ECO:0000313" key="2">
    <source>
        <dbReference type="Proteomes" id="UP000091820"/>
    </source>
</evidence>
<keyword evidence="2" id="KW-1185">Reference proteome</keyword>
<name>A0A1A9WZB5_9MUSC</name>
<dbReference type="Proteomes" id="UP000091820">
    <property type="component" value="Unassembled WGS sequence"/>
</dbReference>
<dbReference type="AlphaFoldDB" id="A0A1A9WZB5"/>
<sequence>MEKTLINYDNLETQIFEARPNIKSTKKRLAMRKSLRTQLQNSMPIVKVKRFENLELKEIQHPVIVCQSSNSGEGGPLNKWLQNAGKDDENVNFSNENMEYPIRTDNVGPVPKRITNFDDVSEVCVMKTGGSITYQHGHDDVVLEETPTTIYKICVPDIFYGCIKNITLKYPDFSQNIFDLASDKMVNKLLSLPTSPHQIHSSKKGNKTKRKFSYGKTSSQKLVAQDSSEKEIAQLLETIVSDSDGVENWLKTFINGDINDDSANFNNDERSLRNSPQTITNNHMALNRKLRKSGKFSSSKKSFQNVNNNVSSLSEKATVTSVESVQYFIGSSGTLQPTFAGTSDMSVTVNNFDASLQQNITNHVNENGSYTNANVEAVGINGLPVFLPLSVENSEEMINTQNIFQNQENASMQLNDQFIINAEEAREYMHQSDHSSDIPLQNSMWSPTKSCFTQFGNLQDNCASLDIPVSSSANILSNDFIYSSYPEEPSDPNVSTLLGYDEDDSNNFINSHEYIQKVTQISSTTPSDKTTEKSNYYKAKTRVDRINTLNDLAAECSSYTQNQKTSNDKNEKELRTPAPMLESAVLYKMSLLDMDAKLEDNLDFDEDLDAISLLASEISFPNDDQFLNSTFDENGRKVESTTNKLTKSEKLTLSSSLQINSVENLEQVSNLKSYKIPKIKSSIDKINESRTNREQSVSPNQLRITANANILVDQKRKHEEITCIGQKGKYEEKIGVVDQKRKYEKITYANANDSVTKHPISSRTTRENPNPFYVVGGRNLNRNN</sequence>
<organism evidence="1 2">
    <name type="scientific">Glossina brevipalpis</name>
    <dbReference type="NCBI Taxonomy" id="37001"/>
    <lineage>
        <taxon>Eukaryota</taxon>
        <taxon>Metazoa</taxon>
        <taxon>Ecdysozoa</taxon>
        <taxon>Arthropoda</taxon>
        <taxon>Hexapoda</taxon>
        <taxon>Insecta</taxon>
        <taxon>Pterygota</taxon>
        <taxon>Neoptera</taxon>
        <taxon>Endopterygota</taxon>
        <taxon>Diptera</taxon>
        <taxon>Brachycera</taxon>
        <taxon>Muscomorpha</taxon>
        <taxon>Hippoboscoidea</taxon>
        <taxon>Glossinidae</taxon>
        <taxon>Glossina</taxon>
    </lineage>
</organism>
<reference evidence="1" key="2">
    <citation type="submission" date="2020-05" db="UniProtKB">
        <authorList>
            <consortium name="EnsemblMetazoa"/>
        </authorList>
    </citation>
    <scope>IDENTIFICATION</scope>
    <source>
        <strain evidence="1">IAEA</strain>
    </source>
</reference>
<dbReference type="VEuPathDB" id="VectorBase:GBRI038270"/>
<dbReference type="STRING" id="37001.A0A1A9WZB5"/>